<dbReference type="InterPro" id="IPR007219">
    <property type="entry name" value="XnlR_reg_dom"/>
</dbReference>
<dbReference type="SMART" id="SM00066">
    <property type="entry name" value="GAL4"/>
    <property type="match status" value="1"/>
</dbReference>
<dbReference type="Pfam" id="PF04082">
    <property type="entry name" value="Fungal_trans"/>
    <property type="match status" value="1"/>
</dbReference>
<evidence type="ECO:0000256" key="4">
    <source>
        <dbReference type="ARBA" id="ARBA00023015"/>
    </source>
</evidence>
<keyword evidence="2" id="KW-0479">Metal-binding</keyword>
<feature type="compositionally biased region" description="Low complexity" evidence="8">
    <location>
        <begin position="916"/>
        <end position="929"/>
    </location>
</feature>
<proteinExistence type="predicted"/>
<evidence type="ECO:0000259" key="9">
    <source>
        <dbReference type="PROSITE" id="PS50048"/>
    </source>
</evidence>
<evidence type="ECO:0000313" key="11">
    <source>
        <dbReference type="Proteomes" id="UP000518752"/>
    </source>
</evidence>
<comment type="subcellular location">
    <subcellularLocation>
        <location evidence="1">Nucleus</location>
    </subcellularLocation>
</comment>
<evidence type="ECO:0000256" key="8">
    <source>
        <dbReference type="SAM" id="MobiDB-lite"/>
    </source>
</evidence>
<dbReference type="InterPro" id="IPR051615">
    <property type="entry name" value="Transcr_Regulatory_Elem"/>
</dbReference>
<dbReference type="PANTHER" id="PTHR31313">
    <property type="entry name" value="TY1 ENHANCER ACTIVATOR"/>
    <property type="match status" value="1"/>
</dbReference>
<feature type="region of interest" description="Disordered" evidence="8">
    <location>
        <begin position="428"/>
        <end position="451"/>
    </location>
</feature>
<dbReference type="Proteomes" id="UP000518752">
    <property type="component" value="Unassembled WGS sequence"/>
</dbReference>
<dbReference type="CDD" id="cd00067">
    <property type="entry name" value="GAL4"/>
    <property type="match status" value="1"/>
</dbReference>
<feature type="compositionally biased region" description="Low complexity" evidence="8">
    <location>
        <begin position="18"/>
        <end position="43"/>
    </location>
</feature>
<dbReference type="PANTHER" id="PTHR31313:SF81">
    <property type="entry name" value="TY1 ENHANCER ACTIVATOR"/>
    <property type="match status" value="1"/>
</dbReference>
<dbReference type="InterPro" id="IPR036864">
    <property type="entry name" value="Zn2-C6_fun-type_DNA-bd_sf"/>
</dbReference>
<keyword evidence="7" id="KW-0539">Nucleus</keyword>
<sequence length="1045" mass="114795">MSRNLDNRYESSHRAASYHPHAQAHIAPAASSSSSSTSITYSQNMSSVSQTTHPLPIQLVPPPLPDRPKRKRLAKACDACHKSKRRCDGTAPCSNCYFASKPCTYTDASGRAVPAPRVAAMSPANAPQQVEFVNSGPHSTAQDIHPNTEARSSRVPPQSSYGHAGPPYYLPPPSLPPLHSPSQLQHRYSQHPLPSKLTDHVASRREWDGMGLPFTAPQNQESQSRKRPRMDGPEKTRQIPGKDKENDDEKEDFSNPNSPSIRSNLVGGYAARPPIELDPALTRELTNLFFTHSHPMVMIIHKPSFTNAVTMNQVPMYLLYAVCALASRHSKQPSLAASPRRHSGRQFVEEAVRLMFSSRKRSSVMGWPGNVTTDGGGSSVAGNGVQDANYASSINDLYNGDLVLPASLYTAQALCLLAMYEILATEPNSRPGHRDSKRSGGSDFDPEVDPIALSPRGERFRELSLQMLQDLGVHKPQFPLLTPVPSQNLIEDSIEKECIRRIFWLIFIVDCLRGIYYEGEDTLLGGSGRGHQPRHHSRPGTSHHGIVGHGNTIIQNPHFLQESSPPSTPPRGSSSNRHSTVSFSPPIRAFSDGFIGFTEAELKVRLPVDETSFEMGSVYECMPEYLYLPSPPAPSTDLPVYKTSASGSEIAQTIRILSIYHKLERTLDEIYRVRTTPQSVEDRPLLSSAVEENRKLFMVWDQGVHPHLRWDEDENVVVQKSMLETNSNTGAWFFFLMTILEASCVMGLGVGSRALHYNNTVARTSKESKEALQDTLKDLNLAESDWWKGTHRKARTGETDLEWGVRRLDSVLDVVGERAGSSVIMGAWLWPLIRYLNRDDEKIQKGLDAFEDFCGVRMDFLDTLTRNQWDLGLESTSSTHATNNQSVSRLILDDHSRMLDTEMDDASGEVQHEMSDTLASGSSASSTSTQGHGTDSQLPMLQTQTSLPSLKSSGLLGWSNRPSPSHPISATMHHPHPHSHGPSHLNTFVAGSIDSPIDTSASTQATASTSGSPEVASSPLSAILSSAGGSNTQPGRSGLSWMMNE</sequence>
<dbReference type="Gene3D" id="4.10.240.10">
    <property type="entry name" value="Zn(2)-C6 fungal-type DNA-binding domain"/>
    <property type="match status" value="1"/>
</dbReference>
<dbReference type="GO" id="GO:0005634">
    <property type="term" value="C:nucleus"/>
    <property type="evidence" value="ECO:0007669"/>
    <property type="project" value="UniProtKB-SubCell"/>
</dbReference>
<dbReference type="OrthoDB" id="2123952at2759"/>
<dbReference type="EMBL" id="JAACJN010000028">
    <property type="protein sequence ID" value="KAF5388683.1"/>
    <property type="molecule type" value="Genomic_DNA"/>
</dbReference>
<feature type="compositionally biased region" description="Polar residues" evidence="8">
    <location>
        <begin position="130"/>
        <end position="142"/>
    </location>
</feature>
<feature type="compositionally biased region" description="Polar residues" evidence="8">
    <location>
        <begin position="44"/>
        <end position="53"/>
    </location>
</feature>
<feature type="compositionally biased region" description="Low complexity" evidence="8">
    <location>
        <begin position="946"/>
        <end position="959"/>
    </location>
</feature>
<evidence type="ECO:0000313" key="10">
    <source>
        <dbReference type="EMBL" id="KAF5388683.1"/>
    </source>
</evidence>
<dbReference type="PROSITE" id="PS50048">
    <property type="entry name" value="ZN2_CY6_FUNGAL_2"/>
    <property type="match status" value="1"/>
</dbReference>
<dbReference type="PROSITE" id="PS00463">
    <property type="entry name" value="ZN2_CY6_FUNGAL_1"/>
    <property type="match status" value="1"/>
</dbReference>
<feature type="domain" description="Zn(2)-C6 fungal-type" evidence="9">
    <location>
        <begin position="76"/>
        <end position="105"/>
    </location>
</feature>
<feature type="region of interest" description="Disordered" evidence="8">
    <location>
        <begin position="1"/>
        <end position="69"/>
    </location>
</feature>
<feature type="compositionally biased region" description="Basic and acidic residues" evidence="8">
    <location>
        <begin position="1"/>
        <end position="13"/>
    </location>
</feature>
<accession>A0A8H5HSJ7</accession>
<feature type="compositionally biased region" description="Polar residues" evidence="8">
    <location>
        <begin position="254"/>
        <end position="263"/>
    </location>
</feature>
<keyword evidence="3" id="KW-0862">Zinc</keyword>
<dbReference type="GO" id="GO:0006351">
    <property type="term" value="P:DNA-templated transcription"/>
    <property type="evidence" value="ECO:0007669"/>
    <property type="project" value="InterPro"/>
</dbReference>
<dbReference type="AlphaFoldDB" id="A0A8H5HSJ7"/>
<keyword evidence="4" id="KW-0805">Transcription regulation</keyword>
<feature type="compositionally biased region" description="Basic and acidic residues" evidence="8">
    <location>
        <begin position="197"/>
        <end position="208"/>
    </location>
</feature>
<feature type="region of interest" description="Disordered" evidence="8">
    <location>
        <begin position="527"/>
        <end position="584"/>
    </location>
</feature>
<keyword evidence="11" id="KW-1185">Reference proteome</keyword>
<dbReference type="SUPFAM" id="SSF57701">
    <property type="entry name" value="Zn2/Cys6 DNA-binding domain"/>
    <property type="match status" value="1"/>
</dbReference>
<evidence type="ECO:0000256" key="3">
    <source>
        <dbReference type="ARBA" id="ARBA00022833"/>
    </source>
</evidence>
<evidence type="ECO:0000256" key="5">
    <source>
        <dbReference type="ARBA" id="ARBA00023125"/>
    </source>
</evidence>
<evidence type="ECO:0000256" key="2">
    <source>
        <dbReference type="ARBA" id="ARBA00022723"/>
    </source>
</evidence>
<feature type="region of interest" description="Disordered" evidence="8">
    <location>
        <begin position="130"/>
        <end position="265"/>
    </location>
</feature>
<keyword evidence="5" id="KW-0238">DNA-binding</keyword>
<evidence type="ECO:0000256" key="7">
    <source>
        <dbReference type="ARBA" id="ARBA00023242"/>
    </source>
</evidence>
<gene>
    <name evidence="10" type="ORF">D9757_004828</name>
</gene>
<keyword evidence="6" id="KW-0804">Transcription</keyword>
<feature type="compositionally biased region" description="Low complexity" evidence="8">
    <location>
        <begin position="999"/>
        <end position="1030"/>
    </location>
</feature>
<comment type="caution">
    <text evidence="10">The sequence shown here is derived from an EMBL/GenBank/DDBJ whole genome shotgun (WGS) entry which is preliminary data.</text>
</comment>
<evidence type="ECO:0000256" key="1">
    <source>
        <dbReference type="ARBA" id="ARBA00004123"/>
    </source>
</evidence>
<feature type="compositionally biased region" description="Pro residues" evidence="8">
    <location>
        <begin position="168"/>
        <end position="179"/>
    </location>
</feature>
<dbReference type="GO" id="GO:0003677">
    <property type="term" value="F:DNA binding"/>
    <property type="evidence" value="ECO:0007669"/>
    <property type="project" value="UniProtKB-KW"/>
</dbReference>
<name>A0A8H5HSJ7_9AGAR</name>
<evidence type="ECO:0000256" key="6">
    <source>
        <dbReference type="ARBA" id="ARBA00023163"/>
    </source>
</evidence>
<protein>
    <recommendedName>
        <fullName evidence="9">Zn(2)-C6 fungal-type domain-containing protein</fullName>
    </recommendedName>
</protein>
<feature type="compositionally biased region" description="Polar residues" evidence="8">
    <location>
        <begin position="930"/>
        <end position="945"/>
    </location>
</feature>
<organism evidence="10 11">
    <name type="scientific">Collybiopsis confluens</name>
    <dbReference type="NCBI Taxonomy" id="2823264"/>
    <lineage>
        <taxon>Eukaryota</taxon>
        <taxon>Fungi</taxon>
        <taxon>Dikarya</taxon>
        <taxon>Basidiomycota</taxon>
        <taxon>Agaricomycotina</taxon>
        <taxon>Agaricomycetes</taxon>
        <taxon>Agaricomycetidae</taxon>
        <taxon>Agaricales</taxon>
        <taxon>Marasmiineae</taxon>
        <taxon>Omphalotaceae</taxon>
        <taxon>Collybiopsis</taxon>
    </lineage>
</organism>
<dbReference type="CDD" id="cd12148">
    <property type="entry name" value="fungal_TF_MHR"/>
    <property type="match status" value="1"/>
</dbReference>
<dbReference type="GO" id="GO:0000981">
    <property type="term" value="F:DNA-binding transcription factor activity, RNA polymerase II-specific"/>
    <property type="evidence" value="ECO:0007669"/>
    <property type="project" value="InterPro"/>
</dbReference>
<feature type="compositionally biased region" description="Basic and acidic residues" evidence="8">
    <location>
        <begin position="229"/>
        <end position="247"/>
    </location>
</feature>
<dbReference type="Pfam" id="PF00172">
    <property type="entry name" value="Zn_clus"/>
    <property type="match status" value="1"/>
</dbReference>
<feature type="region of interest" description="Disordered" evidence="8">
    <location>
        <begin position="906"/>
        <end position="1045"/>
    </location>
</feature>
<dbReference type="GO" id="GO:0008270">
    <property type="term" value="F:zinc ion binding"/>
    <property type="evidence" value="ECO:0007669"/>
    <property type="project" value="InterPro"/>
</dbReference>
<dbReference type="InterPro" id="IPR001138">
    <property type="entry name" value="Zn2Cys6_DnaBD"/>
</dbReference>
<reference evidence="10 11" key="1">
    <citation type="journal article" date="2020" name="ISME J.">
        <title>Uncovering the hidden diversity of litter-decomposition mechanisms in mushroom-forming fungi.</title>
        <authorList>
            <person name="Floudas D."/>
            <person name="Bentzer J."/>
            <person name="Ahren D."/>
            <person name="Johansson T."/>
            <person name="Persson P."/>
            <person name="Tunlid A."/>
        </authorList>
    </citation>
    <scope>NUCLEOTIDE SEQUENCE [LARGE SCALE GENOMIC DNA]</scope>
    <source>
        <strain evidence="10 11">CBS 406.79</strain>
    </source>
</reference>